<name>J3N179_ORYBR</name>
<feature type="compositionally biased region" description="Polar residues" evidence="1">
    <location>
        <begin position="111"/>
        <end position="123"/>
    </location>
</feature>
<accession>J3N179</accession>
<organism evidence="2">
    <name type="scientific">Oryza brachyantha</name>
    <name type="common">malo sina</name>
    <dbReference type="NCBI Taxonomy" id="4533"/>
    <lineage>
        <taxon>Eukaryota</taxon>
        <taxon>Viridiplantae</taxon>
        <taxon>Streptophyta</taxon>
        <taxon>Embryophyta</taxon>
        <taxon>Tracheophyta</taxon>
        <taxon>Spermatophyta</taxon>
        <taxon>Magnoliopsida</taxon>
        <taxon>Liliopsida</taxon>
        <taxon>Poales</taxon>
        <taxon>Poaceae</taxon>
        <taxon>BOP clade</taxon>
        <taxon>Oryzoideae</taxon>
        <taxon>Oryzeae</taxon>
        <taxon>Oryzinae</taxon>
        <taxon>Oryza</taxon>
    </lineage>
</organism>
<dbReference type="Gramene" id="OB10G12770.1">
    <property type="protein sequence ID" value="OB10G12770.1"/>
    <property type="gene ID" value="OB10G12770"/>
</dbReference>
<dbReference type="Proteomes" id="UP000006038">
    <property type="component" value="Chromosome 10"/>
</dbReference>
<feature type="region of interest" description="Disordered" evidence="1">
    <location>
        <begin position="85"/>
        <end position="123"/>
    </location>
</feature>
<proteinExistence type="predicted"/>
<evidence type="ECO:0000256" key="1">
    <source>
        <dbReference type="SAM" id="MobiDB-lite"/>
    </source>
</evidence>
<sequence length="123" mass="12694">MASLGVLAAPEVLHAGEVHVGDLEGLGHGAAAAGDAVHLRLPLQLAQAPVVLHHAAAGLLDAAPQAVAEVGRLRPAVLHRLRAAAQGPSTGDQWPPPWYLSDTAADLKPQNEMTTKVNLGHQQ</sequence>
<reference evidence="2" key="2">
    <citation type="submission" date="2013-04" db="UniProtKB">
        <authorList>
            <consortium name="EnsemblPlants"/>
        </authorList>
    </citation>
    <scope>IDENTIFICATION</scope>
</reference>
<evidence type="ECO:0000313" key="2">
    <source>
        <dbReference type="EnsemblPlants" id="OB10G12770.1"/>
    </source>
</evidence>
<reference evidence="2" key="1">
    <citation type="journal article" date="2013" name="Nat. Commun.">
        <title>Whole-genome sequencing of Oryza brachyantha reveals mechanisms underlying Oryza genome evolution.</title>
        <authorList>
            <person name="Chen J."/>
            <person name="Huang Q."/>
            <person name="Gao D."/>
            <person name="Wang J."/>
            <person name="Lang Y."/>
            <person name="Liu T."/>
            <person name="Li B."/>
            <person name="Bai Z."/>
            <person name="Luis Goicoechea J."/>
            <person name="Liang C."/>
            <person name="Chen C."/>
            <person name="Zhang W."/>
            <person name="Sun S."/>
            <person name="Liao Y."/>
            <person name="Zhang X."/>
            <person name="Yang L."/>
            <person name="Song C."/>
            <person name="Wang M."/>
            <person name="Shi J."/>
            <person name="Liu G."/>
            <person name="Liu J."/>
            <person name="Zhou H."/>
            <person name="Zhou W."/>
            <person name="Yu Q."/>
            <person name="An N."/>
            <person name="Chen Y."/>
            <person name="Cai Q."/>
            <person name="Wang B."/>
            <person name="Liu B."/>
            <person name="Min J."/>
            <person name="Huang Y."/>
            <person name="Wu H."/>
            <person name="Li Z."/>
            <person name="Zhang Y."/>
            <person name="Yin Y."/>
            <person name="Song W."/>
            <person name="Jiang J."/>
            <person name="Jackson S.A."/>
            <person name="Wing R.A."/>
            <person name="Wang J."/>
            <person name="Chen M."/>
        </authorList>
    </citation>
    <scope>NUCLEOTIDE SEQUENCE [LARGE SCALE GENOMIC DNA]</scope>
    <source>
        <strain evidence="2">cv. IRGC 101232</strain>
    </source>
</reference>
<dbReference type="EnsemblPlants" id="OB10G12770.1">
    <property type="protein sequence ID" value="OB10G12770.1"/>
    <property type="gene ID" value="OB10G12770"/>
</dbReference>
<dbReference type="AlphaFoldDB" id="J3N179"/>
<keyword evidence="3" id="KW-1185">Reference proteome</keyword>
<protein>
    <submittedName>
        <fullName evidence="2">Uncharacterized protein</fullName>
    </submittedName>
</protein>
<dbReference type="HOGENOM" id="CLU_2018740_0_0_1"/>
<evidence type="ECO:0000313" key="3">
    <source>
        <dbReference type="Proteomes" id="UP000006038"/>
    </source>
</evidence>